<reference evidence="1" key="1">
    <citation type="submission" date="2019-11" db="EMBL/GenBank/DDBJ databases">
        <title>Characterization of Clostridium perfringens isolates from swine manure treated agricultural soils.</title>
        <authorList>
            <person name="Wushke S.T."/>
        </authorList>
    </citation>
    <scope>NUCLEOTIDE SEQUENCE</scope>
    <source>
        <strain evidence="1">X26</strain>
    </source>
</reference>
<name>A0AAW9IGB5_CLOPF</name>
<sequence>GEFIEKIKPLAVIDAILAKKNIGTNKNMAPITIALGPGFNAGVDVDIVIETMRGHNLGRLIFEGYAKENTGIPGEIGGYSKEIVIYSECEGSIKNLKSIGDIIKKGEVLATINEKEVLAPIDGLLRGLIKDGTNVHLGQKIGAIHPRLKAGQKYTTISDKARNIGGGVLEAI</sequence>
<proteinExistence type="predicted"/>
<dbReference type="InterPro" id="IPR017695">
    <property type="entry name" value="Se-dep_Mo_hydrolase_YqeB"/>
</dbReference>
<dbReference type="EMBL" id="WNVC01000725">
    <property type="protein sequence ID" value="MDZ5000835.1"/>
    <property type="molecule type" value="Genomic_DNA"/>
</dbReference>
<evidence type="ECO:0000313" key="2">
    <source>
        <dbReference type="Proteomes" id="UP001291306"/>
    </source>
</evidence>
<dbReference type="SUPFAM" id="SSF51230">
    <property type="entry name" value="Single hybrid motif"/>
    <property type="match status" value="1"/>
</dbReference>
<dbReference type="NCBIfam" id="TIGR03309">
    <property type="entry name" value="matur_yqeB"/>
    <property type="match status" value="1"/>
</dbReference>
<evidence type="ECO:0000313" key="1">
    <source>
        <dbReference type="EMBL" id="MDZ5000835.1"/>
    </source>
</evidence>
<dbReference type="AlphaFoldDB" id="A0AAW9IGB5"/>
<gene>
    <name evidence="1" type="ORF">GNF79_17570</name>
</gene>
<protein>
    <submittedName>
        <fullName evidence="1">EF2563 family selenium-dependent molybdenum hydroxylase system protein</fullName>
    </submittedName>
</protein>
<comment type="caution">
    <text evidence="1">The sequence shown here is derived from an EMBL/GenBank/DDBJ whole genome shotgun (WGS) entry which is preliminary data.</text>
</comment>
<dbReference type="RefSeq" id="WP_322459051.1">
    <property type="nucleotide sequence ID" value="NZ_WNVC01000725.1"/>
</dbReference>
<organism evidence="1 2">
    <name type="scientific">Clostridium perfringens</name>
    <dbReference type="NCBI Taxonomy" id="1502"/>
    <lineage>
        <taxon>Bacteria</taxon>
        <taxon>Bacillati</taxon>
        <taxon>Bacillota</taxon>
        <taxon>Clostridia</taxon>
        <taxon>Eubacteriales</taxon>
        <taxon>Clostridiaceae</taxon>
        <taxon>Clostridium</taxon>
    </lineage>
</organism>
<accession>A0AAW9IGB5</accession>
<feature type="non-terminal residue" evidence="1">
    <location>
        <position position="172"/>
    </location>
</feature>
<dbReference type="Proteomes" id="UP001291306">
    <property type="component" value="Unassembled WGS sequence"/>
</dbReference>
<feature type="non-terminal residue" evidence="1">
    <location>
        <position position="1"/>
    </location>
</feature>
<dbReference type="Gene3D" id="2.40.50.100">
    <property type="match status" value="1"/>
</dbReference>
<dbReference type="InterPro" id="IPR011053">
    <property type="entry name" value="Single_hybrid_motif"/>
</dbReference>